<comment type="caution">
    <text evidence="1">The sequence shown here is derived from an EMBL/GenBank/DDBJ whole genome shotgun (WGS) entry which is preliminary data.</text>
</comment>
<evidence type="ECO:0008006" key="3">
    <source>
        <dbReference type="Google" id="ProtNLM"/>
    </source>
</evidence>
<dbReference type="Proteomes" id="UP000663824">
    <property type="component" value="Unassembled WGS sequence"/>
</dbReference>
<organism evidence="1 2">
    <name type="scientific">Rotaria magnacalcarata</name>
    <dbReference type="NCBI Taxonomy" id="392030"/>
    <lineage>
        <taxon>Eukaryota</taxon>
        <taxon>Metazoa</taxon>
        <taxon>Spiralia</taxon>
        <taxon>Gnathifera</taxon>
        <taxon>Rotifera</taxon>
        <taxon>Eurotatoria</taxon>
        <taxon>Bdelloidea</taxon>
        <taxon>Philodinida</taxon>
        <taxon>Philodinidae</taxon>
        <taxon>Rotaria</taxon>
    </lineage>
</organism>
<reference evidence="1" key="1">
    <citation type="submission" date="2021-02" db="EMBL/GenBank/DDBJ databases">
        <authorList>
            <person name="Nowell W R."/>
        </authorList>
    </citation>
    <scope>NUCLEOTIDE SEQUENCE</scope>
</reference>
<dbReference type="EMBL" id="CAJNRE010016347">
    <property type="protein sequence ID" value="CAF2145573.1"/>
    <property type="molecule type" value="Genomic_DNA"/>
</dbReference>
<dbReference type="AlphaFoldDB" id="A0A816XHV8"/>
<evidence type="ECO:0000313" key="2">
    <source>
        <dbReference type="Proteomes" id="UP000663824"/>
    </source>
</evidence>
<proteinExistence type="predicted"/>
<evidence type="ECO:0000313" key="1">
    <source>
        <dbReference type="EMBL" id="CAF2145573.1"/>
    </source>
</evidence>
<gene>
    <name evidence="1" type="ORF">MBJ925_LOCUS30254</name>
</gene>
<name>A0A816XHV8_9BILA</name>
<accession>A0A816XHV8</accession>
<sequence length="476" mass="56020">MISKLETLPNEILLDIFCYLSWNKMLISLWSLNERINFLICLIFSKDKHGIIFNQTDLSYKIFSEILLPLICKSSLLSSVVKYIHFDGINTNSYNLISQSFFSNNDNKTFYFPNLKSLKVTQCLLSQSLIKTLSLLIHYQLDQLTLSLDERMIKFIRDPDDPSIIAHNKKKLITMFKQLIRQFFFPDKCQLICLRLDIADDDLPMNIHQCLILPSHSSTSSISNKFQYSCLTLRYLYIRIKYSCFLEHLIEHIPNIERLSVIFKRSINIESRSKSNMIISRKSNGNWFEKVPKLNYFTLKTILDNDIELDYLKWILNNLNHIEKLKVHLHFNRMDSFEDTMVKVHVVDASFIRQYCLPDIVTNIKSFHFYIVSQCQLLSNNIEKIINSFKIDQFFISRQLTNVTCYTDRIMSYQYISSYSIANIPPSVNGLIFSPNVFTWPNIQHVSINLHPSVYLLFERFDEMFPNSSHIKVYTG</sequence>
<protein>
    <recommendedName>
        <fullName evidence="3">F-box domain-containing protein</fullName>
    </recommendedName>
</protein>